<evidence type="ECO:0000313" key="2">
    <source>
        <dbReference type="Proteomes" id="UP000199632"/>
    </source>
</evidence>
<dbReference type="AlphaFoldDB" id="A0A1H3USF6"/>
<dbReference type="STRING" id="137265.SAMN05421684_7890"/>
<reference evidence="2" key="1">
    <citation type="submission" date="2016-10" db="EMBL/GenBank/DDBJ databases">
        <authorList>
            <person name="Varghese N."/>
            <person name="Submissions S."/>
        </authorList>
    </citation>
    <scope>NUCLEOTIDE SEQUENCE [LARGE SCALE GENOMIC DNA]</scope>
    <source>
        <strain evidence="2">DSM 44718</strain>
    </source>
</reference>
<dbReference type="Proteomes" id="UP000199632">
    <property type="component" value="Unassembled WGS sequence"/>
</dbReference>
<accession>A0A1H3USF6</accession>
<gene>
    <name evidence="1" type="ORF">SAMN05421684_7890</name>
</gene>
<evidence type="ECO:0000313" key="1">
    <source>
        <dbReference type="EMBL" id="SDZ64961.1"/>
    </source>
</evidence>
<sequence>MVSDVVEIPCVEGPLDSRDAWVRLDDDGVPPAYLDQSWMWVEYGSELLDADVDGVYALEPIAGAGPPWRYLWIPNSRPRRTT</sequence>
<organism evidence="1 2">
    <name type="scientific">Asanoa ishikariensis</name>
    <dbReference type="NCBI Taxonomy" id="137265"/>
    <lineage>
        <taxon>Bacteria</taxon>
        <taxon>Bacillati</taxon>
        <taxon>Actinomycetota</taxon>
        <taxon>Actinomycetes</taxon>
        <taxon>Micromonosporales</taxon>
        <taxon>Micromonosporaceae</taxon>
        <taxon>Asanoa</taxon>
    </lineage>
</organism>
<dbReference type="EMBL" id="FNQB01000005">
    <property type="protein sequence ID" value="SDZ64961.1"/>
    <property type="molecule type" value="Genomic_DNA"/>
</dbReference>
<proteinExistence type="predicted"/>
<protein>
    <submittedName>
        <fullName evidence="1">Uncharacterized protein</fullName>
    </submittedName>
</protein>
<name>A0A1H3USF6_9ACTN</name>
<keyword evidence="2" id="KW-1185">Reference proteome</keyword>